<dbReference type="Proteomes" id="UP000249898">
    <property type="component" value="Chromosome"/>
</dbReference>
<sequence>MYKRTTNIKLIVKHKLTSPKNRRIIKIINDIDQLITMSLSANFYLKAQVCLYWLISCTKKHFFVFFATPLRISHFSAVIEINEIQIKHLRVYKQTSF</sequence>
<accession>A0A2Z4PS37</accession>
<dbReference type="AlphaFoldDB" id="A0A2Z4PS37"/>
<reference evidence="1 2" key="1">
    <citation type="submission" date="2016-06" db="EMBL/GenBank/DDBJ databases">
        <title>The sequenced genome of the ice-adhering bacterium Marinomonas primoryensis, from Antarctica.</title>
        <authorList>
            <person name="Graham L."/>
            <person name="Vance T.D.R."/>
            <person name="Davies P.L."/>
        </authorList>
    </citation>
    <scope>NUCLEOTIDE SEQUENCE [LARGE SCALE GENOMIC DNA]</scope>
    <source>
        <strain evidence="1 2">AceL</strain>
    </source>
</reference>
<evidence type="ECO:0000313" key="1">
    <source>
        <dbReference type="EMBL" id="AWY00401.1"/>
    </source>
</evidence>
<evidence type="ECO:0000313" key="2">
    <source>
        <dbReference type="Proteomes" id="UP000249898"/>
    </source>
</evidence>
<name>A0A2Z4PS37_9GAMM</name>
<protein>
    <submittedName>
        <fullName evidence="1">Uncharacterized protein</fullName>
    </submittedName>
</protein>
<proteinExistence type="predicted"/>
<dbReference type="EMBL" id="CP016181">
    <property type="protein sequence ID" value="AWY00401.1"/>
    <property type="molecule type" value="Genomic_DNA"/>
</dbReference>
<organism evidence="1 2">
    <name type="scientific">Marinomonas primoryensis</name>
    <dbReference type="NCBI Taxonomy" id="178399"/>
    <lineage>
        <taxon>Bacteria</taxon>
        <taxon>Pseudomonadati</taxon>
        <taxon>Pseudomonadota</taxon>
        <taxon>Gammaproteobacteria</taxon>
        <taxon>Oceanospirillales</taxon>
        <taxon>Oceanospirillaceae</taxon>
        <taxon>Marinomonas</taxon>
    </lineage>
</organism>
<gene>
    <name evidence="1" type="ORF">A8139_10610</name>
</gene>